<organism evidence="2 3">
    <name type="scientific">Thalassoglobus neptunius</name>
    <dbReference type="NCBI Taxonomy" id="1938619"/>
    <lineage>
        <taxon>Bacteria</taxon>
        <taxon>Pseudomonadati</taxon>
        <taxon>Planctomycetota</taxon>
        <taxon>Planctomycetia</taxon>
        <taxon>Planctomycetales</taxon>
        <taxon>Planctomycetaceae</taxon>
        <taxon>Thalassoglobus</taxon>
    </lineage>
</organism>
<evidence type="ECO:0000313" key="3">
    <source>
        <dbReference type="Proteomes" id="UP000317243"/>
    </source>
</evidence>
<dbReference type="InterPro" id="IPR004843">
    <property type="entry name" value="Calcineurin-like_PHP"/>
</dbReference>
<dbReference type="Gene3D" id="3.60.21.10">
    <property type="match status" value="1"/>
</dbReference>
<accession>A0A5C5V928</accession>
<comment type="caution">
    <text evidence="2">The sequence shown here is derived from an EMBL/GenBank/DDBJ whole genome shotgun (WGS) entry which is preliminary data.</text>
</comment>
<evidence type="ECO:0000313" key="2">
    <source>
        <dbReference type="EMBL" id="TWT35064.1"/>
    </source>
</evidence>
<gene>
    <name evidence="2" type="ORF">KOR42_52330</name>
</gene>
<dbReference type="AlphaFoldDB" id="A0A5C5V928"/>
<dbReference type="RefSeq" id="WP_146512499.1">
    <property type="nucleotide sequence ID" value="NZ_SIHI01000074.1"/>
</dbReference>
<protein>
    <recommendedName>
        <fullName evidence="1">Calcineurin-like phosphoesterase domain-containing protein</fullName>
    </recommendedName>
</protein>
<proteinExistence type="predicted"/>
<dbReference type="InterPro" id="IPR029052">
    <property type="entry name" value="Metallo-depent_PP-like"/>
</dbReference>
<name>A0A5C5V928_9PLAN</name>
<dbReference type="GO" id="GO:0016787">
    <property type="term" value="F:hydrolase activity"/>
    <property type="evidence" value="ECO:0007669"/>
    <property type="project" value="InterPro"/>
</dbReference>
<evidence type="ECO:0000259" key="1">
    <source>
        <dbReference type="Pfam" id="PF00149"/>
    </source>
</evidence>
<dbReference type="EMBL" id="SIHI01000074">
    <property type="protein sequence ID" value="TWT35064.1"/>
    <property type="molecule type" value="Genomic_DNA"/>
</dbReference>
<dbReference type="SUPFAM" id="SSF56300">
    <property type="entry name" value="Metallo-dependent phosphatases"/>
    <property type="match status" value="1"/>
</dbReference>
<dbReference type="OrthoDB" id="2729229at2"/>
<dbReference type="Pfam" id="PF00149">
    <property type="entry name" value="Metallophos"/>
    <property type="match status" value="1"/>
</dbReference>
<dbReference type="Proteomes" id="UP000317243">
    <property type="component" value="Unassembled WGS sequence"/>
</dbReference>
<sequence>MRITSIIEEPFIELPFLNAGKGQGSFYVDRLPIHEATVDVLPDEVDAIVVTADLQGRERFQDGDGGPLRLLGEVLPQRLTDEILPSLKFRSEQCGVILAGDFYTVPGLDKRGGSGDVTPVWRAFAEQFKWVIGVAGNHDMFGEQEHPSRPPAANAHYLDGTTASVDGLNVVGIGGIIGSPRKLHRKSDQEFVQSIEDTLEQHPDVLVMHDGPDFPDSGLRGSPIIRQTLERLHSPLVIRGHAHWPTPLVELLSGTQVLNVDCRVVILHRHP</sequence>
<feature type="domain" description="Calcineurin-like phosphoesterase" evidence="1">
    <location>
        <begin position="48"/>
        <end position="245"/>
    </location>
</feature>
<dbReference type="CDD" id="cd00838">
    <property type="entry name" value="MPP_superfamily"/>
    <property type="match status" value="1"/>
</dbReference>
<reference evidence="2 3" key="1">
    <citation type="submission" date="2019-02" db="EMBL/GenBank/DDBJ databases">
        <title>Deep-cultivation of Planctomycetes and their phenomic and genomic characterization uncovers novel biology.</title>
        <authorList>
            <person name="Wiegand S."/>
            <person name="Jogler M."/>
            <person name="Boedeker C."/>
            <person name="Pinto D."/>
            <person name="Vollmers J."/>
            <person name="Rivas-Marin E."/>
            <person name="Kohn T."/>
            <person name="Peeters S.H."/>
            <person name="Heuer A."/>
            <person name="Rast P."/>
            <person name="Oberbeckmann S."/>
            <person name="Bunk B."/>
            <person name="Jeske O."/>
            <person name="Meyerdierks A."/>
            <person name="Storesund J.E."/>
            <person name="Kallscheuer N."/>
            <person name="Luecker S."/>
            <person name="Lage O.M."/>
            <person name="Pohl T."/>
            <person name="Merkel B.J."/>
            <person name="Hornburger P."/>
            <person name="Mueller R.-W."/>
            <person name="Bruemmer F."/>
            <person name="Labrenz M."/>
            <person name="Spormann A.M."/>
            <person name="Op Den Camp H."/>
            <person name="Overmann J."/>
            <person name="Amann R."/>
            <person name="Jetten M.S.M."/>
            <person name="Mascher T."/>
            <person name="Medema M.H."/>
            <person name="Devos D.P."/>
            <person name="Kaster A.-K."/>
            <person name="Ovreas L."/>
            <person name="Rohde M."/>
            <person name="Galperin M.Y."/>
            <person name="Jogler C."/>
        </authorList>
    </citation>
    <scope>NUCLEOTIDE SEQUENCE [LARGE SCALE GENOMIC DNA]</scope>
    <source>
        <strain evidence="2 3">KOR42</strain>
    </source>
</reference>
<keyword evidence="3" id="KW-1185">Reference proteome</keyword>